<dbReference type="HAMAP" id="MF_01023">
    <property type="entry name" value="HisC_aminotrans_2"/>
    <property type="match status" value="1"/>
</dbReference>
<dbReference type="Gene3D" id="3.40.640.10">
    <property type="entry name" value="Type I PLP-dependent aspartate aminotransferase-like (Major domain)"/>
    <property type="match status" value="1"/>
</dbReference>
<dbReference type="PATRIC" id="fig|45056.6.peg.1798"/>
<reference evidence="12 14" key="2">
    <citation type="submission" date="2018-12" db="EMBL/GenBank/DDBJ databases">
        <authorList>
            <consortium name="Pathogen Informatics"/>
        </authorList>
    </citation>
    <scope>NUCLEOTIDE SEQUENCE [LARGE SCALE GENOMIC DNA]</scope>
    <source>
        <strain evidence="12 14">NCTC12735</strain>
        <plasmid evidence="14">19</plasmid>
    </source>
</reference>
<keyword evidence="9" id="KW-0028">Amino-acid biosynthesis</keyword>
<feature type="domain" description="Aminotransferase class I/classII large" evidence="10">
    <location>
        <begin position="36"/>
        <end position="360"/>
    </location>
</feature>
<dbReference type="EC" id="2.6.1.9" evidence="9"/>
<evidence type="ECO:0000259" key="10">
    <source>
        <dbReference type="Pfam" id="PF00155"/>
    </source>
</evidence>
<dbReference type="InterPro" id="IPR015424">
    <property type="entry name" value="PyrdxlP-dep_Trfase"/>
</dbReference>
<comment type="catalytic activity">
    <reaction evidence="8 9">
        <text>L-histidinol phosphate + 2-oxoglutarate = 3-(imidazol-4-yl)-2-oxopropyl phosphate + L-glutamate</text>
        <dbReference type="Rhea" id="RHEA:23744"/>
        <dbReference type="ChEBI" id="CHEBI:16810"/>
        <dbReference type="ChEBI" id="CHEBI:29985"/>
        <dbReference type="ChEBI" id="CHEBI:57766"/>
        <dbReference type="ChEBI" id="CHEBI:57980"/>
        <dbReference type="EC" id="2.6.1.9"/>
    </reaction>
</comment>
<comment type="pathway">
    <text evidence="2 9">Amino-acid biosynthesis; L-histidine biosynthesis; L-histidine from 5-phospho-alpha-D-ribose 1-diphosphate: step 7/9.</text>
</comment>
<dbReference type="InterPro" id="IPR050106">
    <property type="entry name" value="HistidinolP_aminotransfase"/>
</dbReference>
<evidence type="ECO:0000256" key="8">
    <source>
        <dbReference type="ARBA" id="ARBA00047481"/>
    </source>
</evidence>
<proteinExistence type="inferred from homology"/>
<dbReference type="NCBIfam" id="TIGR01141">
    <property type="entry name" value="hisC"/>
    <property type="match status" value="1"/>
</dbReference>
<evidence type="ECO:0000313" key="11">
    <source>
        <dbReference type="EMBL" id="KTC64935.1"/>
    </source>
</evidence>
<dbReference type="EMBL" id="LR134428">
    <property type="protein sequence ID" value="VEH85618.1"/>
    <property type="molecule type" value="Genomic_DNA"/>
</dbReference>
<comment type="similarity">
    <text evidence="3 9">Belongs to the class-II pyridoxal-phosphate-dependent aminotransferase family. Histidinol-phosphate aminotransferase subfamily.</text>
</comment>
<keyword evidence="5 9" id="KW-0032">Aminotransferase</keyword>
<dbReference type="PANTHER" id="PTHR43643">
    <property type="entry name" value="HISTIDINOL-PHOSPHATE AMINOTRANSFERASE 2"/>
    <property type="match status" value="1"/>
</dbReference>
<dbReference type="PANTHER" id="PTHR43643:SF3">
    <property type="entry name" value="HISTIDINOL-PHOSPHATE AMINOTRANSFERASE"/>
    <property type="match status" value="1"/>
</dbReference>
<evidence type="ECO:0000256" key="7">
    <source>
        <dbReference type="ARBA" id="ARBA00022898"/>
    </source>
</evidence>
<dbReference type="InterPro" id="IPR005861">
    <property type="entry name" value="HisP_aminotrans"/>
</dbReference>
<evidence type="ECO:0000256" key="5">
    <source>
        <dbReference type="ARBA" id="ARBA00022576"/>
    </source>
</evidence>
<keyword evidence="13" id="KW-1185">Reference proteome</keyword>
<evidence type="ECO:0000256" key="6">
    <source>
        <dbReference type="ARBA" id="ARBA00022679"/>
    </source>
</evidence>
<sequence length="370" mass="41189">MTCDFLQLPHKGIQTLTPYVPGKSALELAKEQGISDIIKLASNENPLGCSPLVMKALANMSEREIAIYHPTAIQPLREKLAKKLLIDANMLFLSNGSDALFPLILMSFALHKNKRMLVQQYGFNIPNIQAKALGIPIQEIALASDWEVNVPELIKACDEEAGLIYLANPNNPTGTKINLEQIAFILQEIPACTILLLDEAYHEYQEEDNTLELLKKYPNLIITRTFSKAYGLAGLRLGYAIANPDIISILNRVVLSFTVNYAALVAGTAALDDEAFLAKARESNKRGLEQLKQGLQEFNYTYLPTAANFITIDCKKDAQSIFLALQKKGVIVRPLHPYGLSNFIRVTVGTKEQNNRFLESFYCINTEENV</sequence>
<reference evidence="11 13" key="1">
    <citation type="submission" date="2015-11" db="EMBL/GenBank/DDBJ databases">
        <title>Identification of large and diverse effector repertoires of 38 Legionella species.</title>
        <authorList>
            <person name="Burstein D."/>
            <person name="Amaro F."/>
            <person name="Zusman T."/>
            <person name="Lifshitz Z."/>
            <person name="Cohen O."/>
            <person name="Gilbert J.A."/>
            <person name="Pupko T."/>
            <person name="Shuman H.A."/>
            <person name="Segal G."/>
        </authorList>
    </citation>
    <scope>NUCLEOTIDE SEQUENCE [LARGE SCALE GENOMIC DNA]</scope>
    <source>
        <strain evidence="11 13">1762-AUS-E</strain>
    </source>
</reference>
<dbReference type="PROSITE" id="PS00599">
    <property type="entry name" value="AA_TRANSFER_CLASS_2"/>
    <property type="match status" value="1"/>
</dbReference>
<dbReference type="Gene3D" id="3.90.1150.10">
    <property type="entry name" value="Aspartate Aminotransferase, domain 1"/>
    <property type="match status" value="1"/>
</dbReference>
<dbReference type="SUPFAM" id="SSF53383">
    <property type="entry name" value="PLP-dependent transferases"/>
    <property type="match status" value="1"/>
</dbReference>
<evidence type="ECO:0000256" key="2">
    <source>
        <dbReference type="ARBA" id="ARBA00005011"/>
    </source>
</evidence>
<name>A0A0W0R1I6_9GAMM</name>
<evidence type="ECO:0000313" key="14">
    <source>
        <dbReference type="Proteomes" id="UP000281170"/>
    </source>
</evidence>
<dbReference type="EMBL" id="LNKA01000016">
    <property type="protein sequence ID" value="KTC64935.1"/>
    <property type="molecule type" value="Genomic_DNA"/>
</dbReference>
<dbReference type="RefSeq" id="WP_058462816.1">
    <property type="nucleotide sequence ID" value="NZ_CAAAHS010000011.1"/>
</dbReference>
<gene>
    <name evidence="11" type="primary">hisC-2</name>
    <name evidence="9" type="synonym">hisC</name>
    <name evidence="11" type="ORF">Lade_1742</name>
    <name evidence="12" type="ORF">NCTC12735_01253</name>
</gene>
<dbReference type="OrthoDB" id="9813612at2"/>
<evidence type="ECO:0000256" key="4">
    <source>
        <dbReference type="ARBA" id="ARBA00011738"/>
    </source>
</evidence>
<dbReference type="STRING" id="45056.Lade_1742"/>
<dbReference type="Pfam" id="PF00155">
    <property type="entry name" value="Aminotran_1_2"/>
    <property type="match status" value="1"/>
</dbReference>
<keyword evidence="7 9" id="KW-0663">Pyridoxal phosphate</keyword>
<comment type="cofactor">
    <cofactor evidence="1 9">
        <name>pyridoxal 5'-phosphate</name>
        <dbReference type="ChEBI" id="CHEBI:597326"/>
    </cofactor>
</comment>
<dbReference type="KEGG" id="ladl:NCTC12735_01253"/>
<evidence type="ECO:0000256" key="9">
    <source>
        <dbReference type="HAMAP-Rule" id="MF_01023"/>
    </source>
</evidence>
<protein>
    <recommendedName>
        <fullName evidence="9">Histidinol-phosphate aminotransferase</fullName>
        <ecNumber evidence="9">2.6.1.9</ecNumber>
    </recommendedName>
    <alternativeName>
        <fullName evidence="9">Imidazole acetol-phosphate transaminase</fullName>
    </alternativeName>
</protein>
<evidence type="ECO:0000256" key="3">
    <source>
        <dbReference type="ARBA" id="ARBA00007970"/>
    </source>
</evidence>
<accession>A0A0W0R1I6</accession>
<feature type="modified residue" description="N6-(pyridoxal phosphate)lysine" evidence="9">
    <location>
        <position position="228"/>
    </location>
</feature>
<comment type="subunit">
    <text evidence="4 9">Homodimer.</text>
</comment>
<dbReference type="InterPro" id="IPR015422">
    <property type="entry name" value="PyrdxlP-dep_Trfase_small"/>
</dbReference>
<evidence type="ECO:0000313" key="12">
    <source>
        <dbReference type="EMBL" id="VEH85618.1"/>
    </source>
</evidence>
<dbReference type="UniPathway" id="UPA00031">
    <property type="reaction ID" value="UER00012"/>
</dbReference>
<dbReference type="InterPro" id="IPR015421">
    <property type="entry name" value="PyrdxlP-dep_Trfase_major"/>
</dbReference>
<dbReference type="GO" id="GO:0000105">
    <property type="term" value="P:L-histidine biosynthetic process"/>
    <property type="evidence" value="ECO:0007669"/>
    <property type="project" value="UniProtKB-UniRule"/>
</dbReference>
<dbReference type="GO" id="GO:0030170">
    <property type="term" value="F:pyridoxal phosphate binding"/>
    <property type="evidence" value="ECO:0007669"/>
    <property type="project" value="InterPro"/>
</dbReference>
<dbReference type="AlphaFoldDB" id="A0A0W0R1I6"/>
<dbReference type="InterPro" id="IPR004839">
    <property type="entry name" value="Aminotransferase_I/II_large"/>
</dbReference>
<dbReference type="InterPro" id="IPR001917">
    <property type="entry name" value="Aminotrans_II_pyridoxalP_BS"/>
</dbReference>
<dbReference type="Proteomes" id="UP000281170">
    <property type="component" value="Plasmid 19"/>
</dbReference>
<evidence type="ECO:0000313" key="13">
    <source>
        <dbReference type="Proteomes" id="UP000054859"/>
    </source>
</evidence>
<dbReference type="GO" id="GO:0004400">
    <property type="term" value="F:histidinol-phosphate transaminase activity"/>
    <property type="evidence" value="ECO:0007669"/>
    <property type="project" value="UniProtKB-UniRule"/>
</dbReference>
<keyword evidence="6 9" id="KW-0808">Transferase</keyword>
<keyword evidence="9" id="KW-0368">Histidine biosynthesis</keyword>
<dbReference type="CDD" id="cd00609">
    <property type="entry name" value="AAT_like"/>
    <property type="match status" value="1"/>
</dbReference>
<organism evidence="11 13">
    <name type="scientific">Legionella adelaidensis</name>
    <dbReference type="NCBI Taxonomy" id="45056"/>
    <lineage>
        <taxon>Bacteria</taxon>
        <taxon>Pseudomonadati</taxon>
        <taxon>Pseudomonadota</taxon>
        <taxon>Gammaproteobacteria</taxon>
        <taxon>Legionellales</taxon>
        <taxon>Legionellaceae</taxon>
        <taxon>Legionella</taxon>
    </lineage>
</organism>
<evidence type="ECO:0000256" key="1">
    <source>
        <dbReference type="ARBA" id="ARBA00001933"/>
    </source>
</evidence>
<keyword evidence="12" id="KW-0614">Plasmid</keyword>
<geneLocation type="plasmid" evidence="12 14">
    <name>19</name>
</geneLocation>
<dbReference type="Proteomes" id="UP000054859">
    <property type="component" value="Unassembled WGS sequence"/>
</dbReference>